<dbReference type="InterPro" id="IPR001280">
    <property type="entry name" value="PSI_PsaA/B"/>
</dbReference>
<dbReference type="Proteomes" id="UP000325081">
    <property type="component" value="Unassembled WGS sequence"/>
</dbReference>
<keyword evidence="3" id="KW-1185">Reference proteome</keyword>
<dbReference type="Gene3D" id="1.20.1130.10">
    <property type="entry name" value="Photosystem I PsaA/PsaB"/>
    <property type="match status" value="1"/>
</dbReference>
<comment type="caution">
    <text evidence="2">The sequence shown here is derived from an EMBL/GenBank/DDBJ whole genome shotgun (WGS) entry which is preliminary data.</text>
</comment>
<sequence>MSRSIDSLFRLFAFSWQPPLYLNYIDPRAVLKNFFEIGKAETFSTMSPSIYGSFLGGGRVPSCMQVQARSNSTERVDRDSLCSPGILFSKRVLYPLDNEWNTRCANEDLSFYEKNPGQVFDQLGSALESYVLHQGRIAQVVEGAGKRRLFVIGKSKSVFSDRCMIGVCGCYPTYLQIDGTFNHSGPIHRLMRIAHLKCFYSFDLSSATDRWPVSVIHDLMSCLFGPTLASSIVNGCLALNVATLGPPLIRGPPRPICFVVGQPLGYSASWALFSLSHHYVVWMAANRADPNRRYPFTRYALLGDDIVIADARVADKYVEIINALQDRWAGFRVRARLGTPYLSQRYRPILAVLDKPLNMASDPNTGKGWQPLEFLTSLRFANTSDFTAKSLFGRQFHRSTLNQLCRYESNFSLVGWKLSFQQSNRQESPTIDRLGEVTQGSWVDVIEVTPKDAVNTARTTPVTQVNSRGSITLSRLITSSLGSLSWAGHQIHVSLPINQFLNAGVDPKEIPLPHSFILNRDLLAQLSPSFSEGAAPFFTLNWSKYAEFLTFRGGLDPVTGGLWLTDIAHHHLAIAILFLIAGHMYRTNWGIGHGLKEILEAHFLPGLHFASKSLYSRLNFVDPLPMVEHELATRKVSFSHPLRTQTLKGCYCPRSNRTHRTRFGQGFKQSKFSSYTSYEATVTKLTDRAKLFFFTVFFGRLYRAKLLLRREVPSAPSSKGNCPKTEPLTERAKIGTRRFPPRNV</sequence>
<evidence type="ECO:0000313" key="2">
    <source>
        <dbReference type="EMBL" id="GER45605.1"/>
    </source>
</evidence>
<accession>A0A5A7QJR6</accession>
<protein>
    <submittedName>
        <fullName evidence="2">Photosystem I P700 chlorophyll a apoprotein A1</fullName>
    </submittedName>
</protein>
<dbReference type="GO" id="GO:0015979">
    <property type="term" value="P:photosynthesis"/>
    <property type="evidence" value="ECO:0007669"/>
    <property type="project" value="InterPro"/>
</dbReference>
<dbReference type="PANTHER" id="PTHR30128:SF19">
    <property type="entry name" value="PHOTOSYSTEM I P700 CHLOROPHYLL A APOPROTEIN A1-RELATED"/>
    <property type="match status" value="1"/>
</dbReference>
<evidence type="ECO:0000313" key="3">
    <source>
        <dbReference type="Proteomes" id="UP000325081"/>
    </source>
</evidence>
<dbReference type="AlphaFoldDB" id="A0A5A7QJR6"/>
<dbReference type="SUPFAM" id="SSF81558">
    <property type="entry name" value="Photosystem I subunits PsaA/PsaB"/>
    <property type="match status" value="1"/>
</dbReference>
<dbReference type="EMBL" id="BKCP01007183">
    <property type="protein sequence ID" value="GER45605.1"/>
    <property type="molecule type" value="Genomic_DNA"/>
</dbReference>
<gene>
    <name evidence="2" type="ORF">STAS_22544</name>
</gene>
<name>A0A5A7QJR6_STRAF</name>
<dbReference type="PANTHER" id="PTHR30128">
    <property type="entry name" value="OUTER MEMBRANE PROTEIN, OMPA-RELATED"/>
    <property type="match status" value="1"/>
</dbReference>
<feature type="compositionally biased region" description="Basic residues" evidence="1">
    <location>
        <begin position="734"/>
        <end position="744"/>
    </location>
</feature>
<feature type="region of interest" description="Disordered" evidence="1">
    <location>
        <begin position="713"/>
        <end position="744"/>
    </location>
</feature>
<organism evidence="2 3">
    <name type="scientific">Striga asiatica</name>
    <name type="common">Asiatic witchweed</name>
    <name type="synonym">Buchnera asiatica</name>
    <dbReference type="NCBI Taxonomy" id="4170"/>
    <lineage>
        <taxon>Eukaryota</taxon>
        <taxon>Viridiplantae</taxon>
        <taxon>Streptophyta</taxon>
        <taxon>Embryophyta</taxon>
        <taxon>Tracheophyta</taxon>
        <taxon>Spermatophyta</taxon>
        <taxon>Magnoliopsida</taxon>
        <taxon>eudicotyledons</taxon>
        <taxon>Gunneridae</taxon>
        <taxon>Pentapetalae</taxon>
        <taxon>asterids</taxon>
        <taxon>lamiids</taxon>
        <taxon>Lamiales</taxon>
        <taxon>Orobanchaceae</taxon>
        <taxon>Buchnereae</taxon>
        <taxon>Striga</taxon>
    </lineage>
</organism>
<reference evidence="3" key="1">
    <citation type="journal article" date="2019" name="Curr. Biol.">
        <title>Genome Sequence of Striga asiatica Provides Insight into the Evolution of Plant Parasitism.</title>
        <authorList>
            <person name="Yoshida S."/>
            <person name="Kim S."/>
            <person name="Wafula E.K."/>
            <person name="Tanskanen J."/>
            <person name="Kim Y.M."/>
            <person name="Honaas L."/>
            <person name="Yang Z."/>
            <person name="Spallek T."/>
            <person name="Conn C.E."/>
            <person name="Ichihashi Y."/>
            <person name="Cheong K."/>
            <person name="Cui S."/>
            <person name="Der J.P."/>
            <person name="Gundlach H."/>
            <person name="Jiao Y."/>
            <person name="Hori C."/>
            <person name="Ishida J.K."/>
            <person name="Kasahara H."/>
            <person name="Kiba T."/>
            <person name="Kim M.S."/>
            <person name="Koo N."/>
            <person name="Laohavisit A."/>
            <person name="Lee Y.H."/>
            <person name="Lumba S."/>
            <person name="McCourt P."/>
            <person name="Mortimer J.C."/>
            <person name="Mutuku J.M."/>
            <person name="Nomura T."/>
            <person name="Sasaki-Sekimoto Y."/>
            <person name="Seto Y."/>
            <person name="Wang Y."/>
            <person name="Wakatake T."/>
            <person name="Sakakibara H."/>
            <person name="Demura T."/>
            <person name="Yamaguchi S."/>
            <person name="Yoneyama K."/>
            <person name="Manabe R.I."/>
            <person name="Nelson D.C."/>
            <person name="Schulman A.H."/>
            <person name="Timko M.P."/>
            <person name="dePamphilis C.W."/>
            <person name="Choi D."/>
            <person name="Shirasu K."/>
        </authorList>
    </citation>
    <scope>NUCLEOTIDE SEQUENCE [LARGE SCALE GENOMIC DNA]</scope>
    <source>
        <strain evidence="3">cv. UVA1</strain>
    </source>
</reference>
<dbReference type="Pfam" id="PF00223">
    <property type="entry name" value="PsaA_PsaB"/>
    <property type="match status" value="1"/>
</dbReference>
<dbReference type="Pfam" id="PF05919">
    <property type="entry name" value="Mitovir_RNA_pol"/>
    <property type="match status" value="1"/>
</dbReference>
<dbReference type="PRINTS" id="PR00257">
    <property type="entry name" value="PHOTSYSPSAAB"/>
</dbReference>
<dbReference type="GO" id="GO:0009535">
    <property type="term" value="C:chloroplast thylakoid membrane"/>
    <property type="evidence" value="ECO:0007669"/>
    <property type="project" value="TreeGrafter"/>
</dbReference>
<evidence type="ECO:0000256" key="1">
    <source>
        <dbReference type="SAM" id="MobiDB-lite"/>
    </source>
</evidence>
<dbReference type="OrthoDB" id="1050647at2759"/>
<proteinExistence type="predicted"/>
<dbReference type="InterPro" id="IPR008686">
    <property type="entry name" value="RNA_pol_mitovir"/>
</dbReference>
<dbReference type="InterPro" id="IPR036408">
    <property type="entry name" value="PSI_PsaA/B_sf"/>
</dbReference>